<organism evidence="2 3">
    <name type="scientific">Anaeromassilibacillus senegalensis</name>
    <dbReference type="NCBI Taxonomy" id="1673717"/>
    <lineage>
        <taxon>Bacteria</taxon>
        <taxon>Bacillati</taxon>
        <taxon>Bacillota</taxon>
        <taxon>Clostridia</taxon>
        <taxon>Eubacteriales</taxon>
        <taxon>Acutalibacteraceae</taxon>
        <taxon>Anaeromassilibacillus</taxon>
    </lineage>
</organism>
<reference evidence="2 3" key="1">
    <citation type="submission" date="2020-12" db="EMBL/GenBank/DDBJ databases">
        <title>Whole genome sequences of gut porcine anaerobes.</title>
        <authorList>
            <person name="Kubasova T."/>
            <person name="Jahodarova E."/>
            <person name="Rychlik I."/>
        </authorList>
    </citation>
    <scope>NUCLEOTIDE SEQUENCE [LARGE SCALE GENOMIC DNA]</scope>
    <source>
        <strain evidence="2 3">An867</strain>
    </source>
</reference>
<evidence type="ECO:0000256" key="1">
    <source>
        <dbReference type="SAM" id="Coils"/>
    </source>
</evidence>
<keyword evidence="3" id="KW-1185">Reference proteome</keyword>
<accession>A0ABS9CKL3</accession>
<keyword evidence="1" id="KW-0175">Coiled coil</keyword>
<dbReference type="Proteomes" id="UP001299220">
    <property type="component" value="Unassembled WGS sequence"/>
</dbReference>
<dbReference type="EMBL" id="JAFBIT010000001">
    <property type="protein sequence ID" value="MCF2651143.1"/>
    <property type="molecule type" value="Genomic_DNA"/>
</dbReference>
<sequence>MTDSELKKLRRVDLLEMLIAQSRENEALRAKLEQAEEQLQSREITLDKAGSIAEAALQLNGIFEAAEQAGAQYLENIARLSGEQAAVCERMEQKSREKAAAMLQEAEEKCRSMEQETQEKCAQMLANAERESQAYWTALSGKLEAFCAAHEALQALLPTLKDKITAG</sequence>
<protein>
    <submittedName>
        <fullName evidence="2">Uncharacterized protein</fullName>
    </submittedName>
</protein>
<dbReference type="RefSeq" id="WP_235322086.1">
    <property type="nucleotide sequence ID" value="NZ_JAFBIT010000001.1"/>
</dbReference>
<feature type="coiled-coil region" evidence="1">
    <location>
        <begin position="96"/>
        <end position="123"/>
    </location>
</feature>
<evidence type="ECO:0000313" key="3">
    <source>
        <dbReference type="Proteomes" id="UP001299220"/>
    </source>
</evidence>
<evidence type="ECO:0000313" key="2">
    <source>
        <dbReference type="EMBL" id="MCF2651143.1"/>
    </source>
</evidence>
<proteinExistence type="predicted"/>
<name>A0ABS9CKL3_9FIRM</name>
<feature type="coiled-coil region" evidence="1">
    <location>
        <begin position="18"/>
        <end position="45"/>
    </location>
</feature>
<comment type="caution">
    <text evidence="2">The sequence shown here is derived from an EMBL/GenBank/DDBJ whole genome shotgun (WGS) entry which is preliminary data.</text>
</comment>
<gene>
    <name evidence="2" type="ORF">JQM67_00770</name>
</gene>